<dbReference type="AlphaFoldDB" id="A0A073ISR5"/>
<keyword evidence="1" id="KW-0472">Membrane</keyword>
<dbReference type="RefSeq" id="WP_037975720.1">
    <property type="nucleotide sequence ID" value="NZ_JMKI01000026.1"/>
</dbReference>
<dbReference type="STRING" id="2754.EH55_03680"/>
<comment type="caution">
    <text evidence="3">The sequence shown here is derived from an EMBL/GenBank/DDBJ whole genome shotgun (WGS) entry which is preliminary data.</text>
</comment>
<feature type="signal peptide" evidence="2">
    <location>
        <begin position="1"/>
        <end position="24"/>
    </location>
</feature>
<keyword evidence="2" id="KW-0732">Signal</keyword>
<keyword evidence="4" id="KW-1185">Reference proteome</keyword>
<dbReference type="GeneID" id="90983445"/>
<dbReference type="GO" id="GO:0005829">
    <property type="term" value="C:cytosol"/>
    <property type="evidence" value="ECO:0007669"/>
    <property type="project" value="TreeGrafter"/>
</dbReference>
<sequence length="449" mass="48475">MKKRFISVLMTLLALSTLSASAFAAEVRTGAKLYTINDDGMLEYNVVYSADISEAKVVDRTGNGIDTFAKLKEVMGVADAPAAVLSTDIGERTLGKAVVADLDFNDSGKVANVVIKTVRDRPIIGISWKRDDIRSDYQGFAEAFERNGAFAVYLPQVNNEEEAKAVLSKINGLFETGGEDWNPALYDEKQTPHGSSGWNDARDTSDINLMRQAVALDVPMLAVCRGEQGFNVAMGGGLIQDIPYYLGQKVIAGEIDESRVTGVLQDTGYRKWNEDTQTYEKVDCADDQHYRVQIDGLIHSGGSGYHNLQSGENIGILPDSKWLYGVIGATSMDLVATAHHQAVNPERLGEGLTIAAYSSDGIVEAIEHRSSLFALAVQWHPERDALGDTRGVDVDQDQCNALLGALVKYAGVHADRQSSSSSSSGCNTGAAGVMSILAISVIFVVRKRK</sequence>
<dbReference type="InterPro" id="IPR029062">
    <property type="entry name" value="Class_I_gatase-like"/>
</dbReference>
<dbReference type="PANTHER" id="PTHR43235:SF1">
    <property type="entry name" value="GLUTAMINE AMIDOTRANSFERASE PB2B2.05-RELATED"/>
    <property type="match status" value="1"/>
</dbReference>
<gene>
    <name evidence="3" type="ORF">EH55_03680</name>
</gene>
<evidence type="ECO:0000313" key="3">
    <source>
        <dbReference type="EMBL" id="KEJ92570.1"/>
    </source>
</evidence>
<dbReference type="Pfam" id="PF07722">
    <property type="entry name" value="Peptidase_C26"/>
    <property type="match status" value="2"/>
</dbReference>
<dbReference type="Proteomes" id="UP000027665">
    <property type="component" value="Unassembled WGS sequence"/>
</dbReference>
<evidence type="ECO:0000313" key="4">
    <source>
        <dbReference type="Proteomes" id="UP000027665"/>
    </source>
</evidence>
<reference evidence="3 4" key="1">
    <citation type="submission" date="2014-04" db="EMBL/GenBank/DDBJ databases">
        <title>Draft Genome Sequence of Synergistes jonesii.</title>
        <authorList>
            <person name="Coil D.A."/>
            <person name="Eisen J.A."/>
            <person name="Holland-Moritz H.E."/>
        </authorList>
    </citation>
    <scope>NUCLEOTIDE SEQUENCE [LARGE SCALE GENOMIC DNA]</scope>
    <source>
        <strain evidence="3 4">78-1</strain>
    </source>
</reference>
<feature type="transmembrane region" description="Helical" evidence="1">
    <location>
        <begin position="428"/>
        <end position="445"/>
    </location>
</feature>
<dbReference type="PANTHER" id="PTHR43235">
    <property type="entry name" value="GLUTAMINE AMIDOTRANSFERASE PB2B2.05-RELATED"/>
    <property type="match status" value="1"/>
</dbReference>
<accession>A0A073ISR5</accession>
<dbReference type="InterPro" id="IPR044668">
    <property type="entry name" value="PuuD-like"/>
</dbReference>
<dbReference type="GO" id="GO:0033969">
    <property type="term" value="F:gamma-glutamyl-gamma-aminobutyrate hydrolase activity"/>
    <property type="evidence" value="ECO:0007669"/>
    <property type="project" value="TreeGrafter"/>
</dbReference>
<organism evidence="3 4">
    <name type="scientific">Synergistes jonesii</name>
    <dbReference type="NCBI Taxonomy" id="2754"/>
    <lineage>
        <taxon>Bacteria</taxon>
        <taxon>Thermotogati</taxon>
        <taxon>Synergistota</taxon>
        <taxon>Synergistia</taxon>
        <taxon>Synergistales</taxon>
        <taxon>Synergistaceae</taxon>
        <taxon>Synergistes</taxon>
    </lineage>
</organism>
<evidence type="ECO:0000256" key="2">
    <source>
        <dbReference type="SAM" id="SignalP"/>
    </source>
</evidence>
<dbReference type="Gene3D" id="3.40.50.880">
    <property type="match status" value="1"/>
</dbReference>
<dbReference type="OrthoDB" id="9804920at2"/>
<feature type="chain" id="PRO_5001689983" description="Glutamine amidotransferase" evidence="2">
    <location>
        <begin position="25"/>
        <end position="449"/>
    </location>
</feature>
<dbReference type="eggNOG" id="COG2071">
    <property type="taxonomic scope" value="Bacteria"/>
</dbReference>
<dbReference type="EMBL" id="JMKI01000026">
    <property type="protein sequence ID" value="KEJ92570.1"/>
    <property type="molecule type" value="Genomic_DNA"/>
</dbReference>
<dbReference type="InterPro" id="IPR011697">
    <property type="entry name" value="Peptidase_C26"/>
</dbReference>
<name>A0A073ISR5_9BACT</name>
<keyword evidence="1" id="KW-1133">Transmembrane helix</keyword>
<dbReference type="SUPFAM" id="SSF52317">
    <property type="entry name" value="Class I glutamine amidotransferase-like"/>
    <property type="match status" value="1"/>
</dbReference>
<dbReference type="GO" id="GO:0006598">
    <property type="term" value="P:polyamine catabolic process"/>
    <property type="evidence" value="ECO:0007669"/>
    <property type="project" value="TreeGrafter"/>
</dbReference>
<evidence type="ECO:0000256" key="1">
    <source>
        <dbReference type="SAM" id="Phobius"/>
    </source>
</evidence>
<evidence type="ECO:0008006" key="5">
    <source>
        <dbReference type="Google" id="ProtNLM"/>
    </source>
</evidence>
<proteinExistence type="predicted"/>
<keyword evidence="1" id="KW-0812">Transmembrane</keyword>
<protein>
    <recommendedName>
        <fullName evidence="5">Glutamine amidotransferase</fullName>
    </recommendedName>
</protein>